<reference evidence="1" key="1">
    <citation type="submission" date="2021-03" db="EMBL/GenBank/DDBJ databases">
        <authorList>
            <consortium name="DOE Joint Genome Institute"/>
            <person name="Ahrendt S."/>
            <person name="Looney B.P."/>
            <person name="Miyauchi S."/>
            <person name="Morin E."/>
            <person name="Drula E."/>
            <person name="Courty P.E."/>
            <person name="Chicoki N."/>
            <person name="Fauchery L."/>
            <person name="Kohler A."/>
            <person name="Kuo A."/>
            <person name="Labutti K."/>
            <person name="Pangilinan J."/>
            <person name="Lipzen A."/>
            <person name="Riley R."/>
            <person name="Andreopoulos W."/>
            <person name="He G."/>
            <person name="Johnson J."/>
            <person name="Barry K.W."/>
            <person name="Grigoriev I.V."/>
            <person name="Nagy L."/>
            <person name="Hibbett D."/>
            <person name="Henrissat B."/>
            <person name="Matheny P.B."/>
            <person name="Labbe J."/>
            <person name="Martin F."/>
        </authorList>
    </citation>
    <scope>NUCLEOTIDE SEQUENCE</scope>
    <source>
        <strain evidence="1">HHB10654</strain>
    </source>
</reference>
<keyword evidence="2" id="KW-1185">Reference proteome</keyword>
<protein>
    <submittedName>
        <fullName evidence="1">Uncharacterized protein</fullName>
    </submittedName>
</protein>
<name>A0ACB8SFZ7_9AGAM</name>
<proteinExistence type="predicted"/>
<evidence type="ECO:0000313" key="2">
    <source>
        <dbReference type="Proteomes" id="UP000814140"/>
    </source>
</evidence>
<sequence length="1051" mass="117578">MHTFSSSNVSKFPRVTLARDHGQAFLCVERYKGASTRLPRLDHVEPKTDNSGYLYPLDWACEMDWWDDARPWRAYLPTTTPIGWQPAGCAWVMPIDANRSPTEPLPGGPWTKFRAPRDMVSSYNKLKIALESTIPILSSHIPAIPLVADLLPLQPVSRLSDLLLDKDELLRAYWDWRRPALDWLGYIRWLTAIIGPAWQDDPMLSPGSNLRTFMDSFAIPPFARGATFDVVQYQDWSDLRRDAFHLINRCGINVSYTWDSKCNERFDLRNFRPTAWKYTYRPSLPQMEHVLIDKWGDEKGWVSHSNAERKEWNASLRYADAQDVEEHINVRVYVAEARANPDPDDSEDDELELPERPKDYDLDDPPPKSPSPPLQHASPIASDVLDATSRPDSDAEQSAFHLAPHVSSESCHAPAPQLPPKSPPLPPRNNSPIAPDMLDETSPPDSDAELLAFHSPLLTESAPAMEFQEPPASETALDALSADDEEEWELINEVGEQPVIHEDTDAFKTAPAMLMTSELEVSGAHVAVGTPEYSQMTENPFHQDEPGSDGVQESAARPFWAWLVKHSGGDSRLTTEVDLPHSSPYTIEVEFLSAANVHIDELGEMVLLSHLETSLVENTPSMSGPDLLRTALERGVPVRISWSASYGQSVQNIARRGARPHPLPDWYWGVASSLGFYGDSDADILTQWRHRMSILFRRPESVRLLQYGGIVWRIARQFMPQEILFNVLRLPSAMYLMHGEWYAGGGGHCEITANSQDDRLLRAVIGTIHDGSTYFPPPEVWAASAVFNGFWNALSEDRFQAIWKHVRNGTAKPRTRGKWVSDMRGWNKGVREALVARQAGLYLDLGELRQEHQDWIALSPLATPGLGVICHGDGAREGAIGWPLVVRLRGKPSHAGSLARLVSFREGTSLKIASVDDANESSETRPVPNPRSLTLTLSARRCAQPNRLKDTGARKEDVEELRPLLLLSSVLLIHYQIVLVCGSARIPTAETVPYSWPIRVISGPDEEQNNGAASFASQAHLQFFRPPCVYASGVPLAHMCREIFAVPDRVI</sequence>
<organism evidence="1 2">
    <name type="scientific">Artomyces pyxidatus</name>
    <dbReference type="NCBI Taxonomy" id="48021"/>
    <lineage>
        <taxon>Eukaryota</taxon>
        <taxon>Fungi</taxon>
        <taxon>Dikarya</taxon>
        <taxon>Basidiomycota</taxon>
        <taxon>Agaricomycotina</taxon>
        <taxon>Agaricomycetes</taxon>
        <taxon>Russulales</taxon>
        <taxon>Auriscalpiaceae</taxon>
        <taxon>Artomyces</taxon>
    </lineage>
</organism>
<gene>
    <name evidence="1" type="ORF">BV25DRAFT_1842997</name>
</gene>
<dbReference type="EMBL" id="MU277294">
    <property type="protein sequence ID" value="KAI0055385.1"/>
    <property type="molecule type" value="Genomic_DNA"/>
</dbReference>
<accession>A0ACB8SFZ7</accession>
<reference evidence="1" key="2">
    <citation type="journal article" date="2022" name="New Phytol.">
        <title>Evolutionary transition to the ectomycorrhizal habit in the genomes of a hyperdiverse lineage of mushroom-forming fungi.</title>
        <authorList>
            <person name="Looney B."/>
            <person name="Miyauchi S."/>
            <person name="Morin E."/>
            <person name="Drula E."/>
            <person name="Courty P.E."/>
            <person name="Kohler A."/>
            <person name="Kuo A."/>
            <person name="LaButti K."/>
            <person name="Pangilinan J."/>
            <person name="Lipzen A."/>
            <person name="Riley R."/>
            <person name="Andreopoulos W."/>
            <person name="He G."/>
            <person name="Johnson J."/>
            <person name="Nolan M."/>
            <person name="Tritt A."/>
            <person name="Barry K.W."/>
            <person name="Grigoriev I.V."/>
            <person name="Nagy L.G."/>
            <person name="Hibbett D."/>
            <person name="Henrissat B."/>
            <person name="Matheny P.B."/>
            <person name="Labbe J."/>
            <person name="Martin F.M."/>
        </authorList>
    </citation>
    <scope>NUCLEOTIDE SEQUENCE</scope>
    <source>
        <strain evidence="1">HHB10654</strain>
    </source>
</reference>
<comment type="caution">
    <text evidence="1">The sequence shown here is derived from an EMBL/GenBank/DDBJ whole genome shotgun (WGS) entry which is preliminary data.</text>
</comment>
<dbReference type="Proteomes" id="UP000814140">
    <property type="component" value="Unassembled WGS sequence"/>
</dbReference>
<evidence type="ECO:0000313" key="1">
    <source>
        <dbReference type="EMBL" id="KAI0055385.1"/>
    </source>
</evidence>